<evidence type="ECO:0008006" key="3">
    <source>
        <dbReference type="Google" id="ProtNLM"/>
    </source>
</evidence>
<protein>
    <recommendedName>
        <fullName evidence="3">F-box domain-containing protein</fullName>
    </recommendedName>
</protein>
<name>A0A9P6E2N1_9AGAR</name>
<dbReference type="AlphaFoldDB" id="A0A9P6E2N1"/>
<organism evidence="1 2">
    <name type="scientific">Crepidotus variabilis</name>
    <dbReference type="NCBI Taxonomy" id="179855"/>
    <lineage>
        <taxon>Eukaryota</taxon>
        <taxon>Fungi</taxon>
        <taxon>Dikarya</taxon>
        <taxon>Basidiomycota</taxon>
        <taxon>Agaricomycotina</taxon>
        <taxon>Agaricomycetes</taxon>
        <taxon>Agaricomycetidae</taxon>
        <taxon>Agaricales</taxon>
        <taxon>Agaricineae</taxon>
        <taxon>Crepidotaceae</taxon>
        <taxon>Crepidotus</taxon>
    </lineage>
</organism>
<dbReference type="EMBL" id="MU158085">
    <property type="protein sequence ID" value="KAF9521393.1"/>
    <property type="molecule type" value="Genomic_DNA"/>
</dbReference>
<evidence type="ECO:0000313" key="1">
    <source>
        <dbReference type="EMBL" id="KAF9521393.1"/>
    </source>
</evidence>
<dbReference type="OrthoDB" id="3067340at2759"/>
<gene>
    <name evidence="1" type="ORF">CPB83DRAFT_900780</name>
</gene>
<proteinExistence type="predicted"/>
<accession>A0A9P6E2N1</accession>
<evidence type="ECO:0000313" key="2">
    <source>
        <dbReference type="Proteomes" id="UP000807306"/>
    </source>
</evidence>
<sequence length="426" mass="47611">MTQTLDSENLWELTSSQLISFASEGPHKLSLACRHLQDLYSALNMDVMSEVYAMTVDSLSSSPSSLAQALDYEDHTLSVAMKTFRMELLGLLVFPQDWPTFVDDHQELQFLIFGHLNLTDLCAISCVSKPMYLDVAEYQIQNLNRLGCPFNLNFGTVLPLLRKYDAAIIGSFALLAILPAEDGFKVNNIDFVVSDVNVYTFAQEVGNTLSLKPIHNVHPAFSSEHPITHRFSFTSTGPTGRHYFNFFCVSSASNIAPLQAVFYASSTLTMNAIVGSGIFCAYRYMTPHGRGLRAYSHNLPIIQLGSGDTIRAQIDYDNVIQSRFEGRDLTFIPSAESHILDFPYHRCTYSTSCYDTVRTTCDKGCAFLNLLLLDERRNLGACLTTNSSTPFPTSSGIYNLIHWRLAEPTSNVAYHQHEPSFVTSYQ</sequence>
<keyword evidence="2" id="KW-1185">Reference proteome</keyword>
<reference evidence="1" key="1">
    <citation type="submission" date="2020-11" db="EMBL/GenBank/DDBJ databases">
        <authorList>
            <consortium name="DOE Joint Genome Institute"/>
            <person name="Ahrendt S."/>
            <person name="Riley R."/>
            <person name="Andreopoulos W."/>
            <person name="Labutti K."/>
            <person name="Pangilinan J."/>
            <person name="Ruiz-Duenas F.J."/>
            <person name="Barrasa J.M."/>
            <person name="Sanchez-Garcia M."/>
            <person name="Camarero S."/>
            <person name="Miyauchi S."/>
            <person name="Serrano A."/>
            <person name="Linde D."/>
            <person name="Babiker R."/>
            <person name="Drula E."/>
            <person name="Ayuso-Fernandez I."/>
            <person name="Pacheco R."/>
            <person name="Padilla G."/>
            <person name="Ferreira P."/>
            <person name="Barriuso J."/>
            <person name="Kellner H."/>
            <person name="Castanera R."/>
            <person name="Alfaro M."/>
            <person name="Ramirez L."/>
            <person name="Pisabarro A.G."/>
            <person name="Kuo A."/>
            <person name="Tritt A."/>
            <person name="Lipzen A."/>
            <person name="He G."/>
            <person name="Yan M."/>
            <person name="Ng V."/>
            <person name="Cullen D."/>
            <person name="Martin F."/>
            <person name="Rosso M.-N."/>
            <person name="Henrissat B."/>
            <person name="Hibbett D."/>
            <person name="Martinez A.T."/>
            <person name="Grigoriev I.V."/>
        </authorList>
    </citation>
    <scope>NUCLEOTIDE SEQUENCE</scope>
    <source>
        <strain evidence="1">CBS 506.95</strain>
    </source>
</reference>
<comment type="caution">
    <text evidence="1">The sequence shown here is derived from an EMBL/GenBank/DDBJ whole genome shotgun (WGS) entry which is preliminary data.</text>
</comment>
<dbReference type="Proteomes" id="UP000807306">
    <property type="component" value="Unassembled WGS sequence"/>
</dbReference>